<organism evidence="2 3">
    <name type="scientific">Heterobasidion irregulare (strain TC 32-1)</name>
    <dbReference type="NCBI Taxonomy" id="747525"/>
    <lineage>
        <taxon>Eukaryota</taxon>
        <taxon>Fungi</taxon>
        <taxon>Dikarya</taxon>
        <taxon>Basidiomycota</taxon>
        <taxon>Agaricomycotina</taxon>
        <taxon>Agaricomycetes</taxon>
        <taxon>Russulales</taxon>
        <taxon>Bondarzewiaceae</taxon>
        <taxon>Heterobasidion</taxon>
        <taxon>Heterobasidion annosum species complex</taxon>
    </lineage>
</organism>
<feature type="compositionally biased region" description="Basic residues" evidence="1">
    <location>
        <begin position="20"/>
        <end position="29"/>
    </location>
</feature>
<protein>
    <submittedName>
        <fullName evidence="2">Uncharacterized protein</fullName>
    </submittedName>
</protein>
<accession>W4JZ52</accession>
<name>W4JZ52_HETIT</name>
<dbReference type="KEGG" id="hir:HETIRDRAFT_441033"/>
<keyword evidence="3" id="KW-1185">Reference proteome</keyword>
<dbReference type="EMBL" id="KI925461">
    <property type="protein sequence ID" value="ETW78754.1"/>
    <property type="molecule type" value="Genomic_DNA"/>
</dbReference>
<dbReference type="RefSeq" id="XP_009549065.1">
    <property type="nucleotide sequence ID" value="XM_009550770.1"/>
</dbReference>
<proteinExistence type="predicted"/>
<feature type="compositionally biased region" description="Basic residues" evidence="1">
    <location>
        <begin position="124"/>
        <end position="134"/>
    </location>
</feature>
<evidence type="ECO:0000313" key="3">
    <source>
        <dbReference type="Proteomes" id="UP000030671"/>
    </source>
</evidence>
<dbReference type="GeneID" id="20675319"/>
<dbReference type="HOGENOM" id="CLU_1896486_0_0_1"/>
<dbReference type="Proteomes" id="UP000030671">
    <property type="component" value="Unassembled WGS sequence"/>
</dbReference>
<evidence type="ECO:0000313" key="2">
    <source>
        <dbReference type="EMBL" id="ETW78754.1"/>
    </source>
</evidence>
<sequence>MEIALRCGSCLRGGRDRPRLSRPRLRPRSSTRVDAPQTDIDTEGSTSMSSRGRAPVLYTAEAPRQNRAACLLPWYMGVWRTSMGWSGSSGGAGWSLSSPVKPPRAVSSHAPQHATGDRSATGNRRQRATRKIHL</sequence>
<gene>
    <name evidence="2" type="ORF">HETIRDRAFT_441033</name>
</gene>
<dbReference type="InParanoid" id="W4JZ52"/>
<dbReference type="AlphaFoldDB" id="W4JZ52"/>
<evidence type="ECO:0000256" key="1">
    <source>
        <dbReference type="SAM" id="MobiDB-lite"/>
    </source>
</evidence>
<feature type="region of interest" description="Disordered" evidence="1">
    <location>
        <begin position="87"/>
        <end position="134"/>
    </location>
</feature>
<reference evidence="2 3" key="1">
    <citation type="journal article" date="2012" name="New Phytol.">
        <title>Insight into trade-off between wood decay and parasitism from the genome of a fungal forest pathogen.</title>
        <authorList>
            <person name="Olson A."/>
            <person name="Aerts A."/>
            <person name="Asiegbu F."/>
            <person name="Belbahri L."/>
            <person name="Bouzid O."/>
            <person name="Broberg A."/>
            <person name="Canback B."/>
            <person name="Coutinho P.M."/>
            <person name="Cullen D."/>
            <person name="Dalman K."/>
            <person name="Deflorio G."/>
            <person name="van Diepen L.T."/>
            <person name="Dunand C."/>
            <person name="Duplessis S."/>
            <person name="Durling M."/>
            <person name="Gonthier P."/>
            <person name="Grimwood J."/>
            <person name="Fossdal C.G."/>
            <person name="Hansson D."/>
            <person name="Henrissat B."/>
            <person name="Hietala A."/>
            <person name="Himmelstrand K."/>
            <person name="Hoffmeister D."/>
            <person name="Hogberg N."/>
            <person name="James T.Y."/>
            <person name="Karlsson M."/>
            <person name="Kohler A."/>
            <person name="Kues U."/>
            <person name="Lee Y.H."/>
            <person name="Lin Y.C."/>
            <person name="Lind M."/>
            <person name="Lindquist E."/>
            <person name="Lombard V."/>
            <person name="Lucas S."/>
            <person name="Lunden K."/>
            <person name="Morin E."/>
            <person name="Murat C."/>
            <person name="Park J."/>
            <person name="Raffaello T."/>
            <person name="Rouze P."/>
            <person name="Salamov A."/>
            <person name="Schmutz J."/>
            <person name="Solheim H."/>
            <person name="Stahlberg J."/>
            <person name="Velez H."/>
            <person name="de Vries R.P."/>
            <person name="Wiebenga A."/>
            <person name="Woodward S."/>
            <person name="Yakovlev I."/>
            <person name="Garbelotto M."/>
            <person name="Martin F."/>
            <person name="Grigoriev I.V."/>
            <person name="Stenlid J."/>
        </authorList>
    </citation>
    <scope>NUCLEOTIDE SEQUENCE [LARGE SCALE GENOMIC DNA]</scope>
    <source>
        <strain evidence="2 3">TC 32-1</strain>
    </source>
</reference>
<feature type="region of interest" description="Disordered" evidence="1">
    <location>
        <begin position="15"/>
        <end position="53"/>
    </location>
</feature>